<dbReference type="PANTHER" id="PTHR42901:SF1">
    <property type="entry name" value="ALCOHOL DEHYDROGENASE"/>
    <property type="match status" value="1"/>
</dbReference>
<dbReference type="EMBL" id="CP001397">
    <property type="protein sequence ID" value="AGC76265.1"/>
    <property type="molecule type" value="Genomic_DNA"/>
</dbReference>
<sequence length="280" mass="30566">MLTSPLSRKRNINPTFYKSLLLIFVESMDMKTALITGATSGIGLATARLLSQNNFALVLCGRNTEKLAELKQELSEVVPVETLDFDVRDQDLVKQKIGSLKEAPFHEIDVLINNAGNAHGLDPIDKGSVEDWDAMMDINVKGLLYVSHAIIPQMRERKSGHVINIGSTAGKEVYPNGNVYCGSKHAVDAITTGMRLDLNPYGIRVGAVNPGLVETSFSEVRFKGDTQRAEKVYQGYKALQPQDVADVILFAVTRPPHVNIADLTVMCTAQASSVVLNKKA</sequence>
<evidence type="ECO:0000313" key="4">
    <source>
        <dbReference type="EMBL" id="AGC76265.1"/>
    </source>
</evidence>
<dbReference type="KEGG" id="ndo:DDD_1138"/>
<dbReference type="PANTHER" id="PTHR42901">
    <property type="entry name" value="ALCOHOL DEHYDROGENASE"/>
    <property type="match status" value="1"/>
</dbReference>
<dbReference type="STRING" id="592029.DDD_1138"/>
<dbReference type="PIRSF" id="PIRSF000126">
    <property type="entry name" value="11-beta-HSD1"/>
    <property type="match status" value="1"/>
</dbReference>
<dbReference type="SUPFAM" id="SSF51735">
    <property type="entry name" value="NAD(P)-binding Rossmann-fold domains"/>
    <property type="match status" value="1"/>
</dbReference>
<dbReference type="PATRIC" id="fig|592029.3.peg.1128"/>
<dbReference type="HOGENOM" id="CLU_010194_2_10_10"/>
<organism evidence="4 5">
    <name type="scientific">Nonlabens dokdonensis (strain DSM 17205 / KCTC 12402 / DSW-6)</name>
    <name type="common">Donghaeana dokdonensis</name>
    <dbReference type="NCBI Taxonomy" id="592029"/>
    <lineage>
        <taxon>Bacteria</taxon>
        <taxon>Pseudomonadati</taxon>
        <taxon>Bacteroidota</taxon>
        <taxon>Flavobacteriia</taxon>
        <taxon>Flavobacteriales</taxon>
        <taxon>Flavobacteriaceae</taxon>
        <taxon>Nonlabens</taxon>
    </lineage>
</organism>
<keyword evidence="2" id="KW-0560">Oxidoreductase</keyword>
<evidence type="ECO:0000256" key="3">
    <source>
        <dbReference type="RuleBase" id="RU000363"/>
    </source>
</evidence>
<reference evidence="4 5" key="1">
    <citation type="journal article" date="2013" name="Genome Biol. Evol.">
        <title>Genomic makeup of the marine flavobacterium Nonlabens (Donghaeana) dokdonensis DSW-6 and identification of a novel class of rhodopsins.</title>
        <authorList>
            <person name="Kwon S.K."/>
            <person name="Kim B.K."/>
            <person name="Song J.Y."/>
            <person name="Kwak M.J."/>
            <person name="Lee C.H."/>
            <person name="Yoon J.H."/>
            <person name="Oh T.K."/>
            <person name="Kim J.F."/>
        </authorList>
    </citation>
    <scope>NUCLEOTIDE SEQUENCE [LARGE SCALE GENOMIC DNA]</scope>
    <source>
        <strain evidence="5">DSM 17205 / KCTC 12402 / DSW-6</strain>
    </source>
</reference>
<dbReference type="InterPro" id="IPR020904">
    <property type="entry name" value="Sc_DH/Rdtase_CS"/>
</dbReference>
<gene>
    <name evidence="4" type="ordered locus">DDD_1138</name>
</gene>
<dbReference type="InterPro" id="IPR036291">
    <property type="entry name" value="NAD(P)-bd_dom_sf"/>
</dbReference>
<dbReference type="PRINTS" id="PR00080">
    <property type="entry name" value="SDRFAMILY"/>
</dbReference>
<protein>
    <submittedName>
        <fullName evidence="4">Short-chain dehydrogenases/reductases family (SDR) protein</fullName>
    </submittedName>
</protein>
<evidence type="ECO:0000256" key="2">
    <source>
        <dbReference type="ARBA" id="ARBA00023002"/>
    </source>
</evidence>
<dbReference type="FunFam" id="3.40.50.720:FF:000047">
    <property type="entry name" value="NADP-dependent L-serine/L-allo-threonine dehydrogenase"/>
    <property type="match status" value="1"/>
</dbReference>
<dbReference type="GO" id="GO:0016616">
    <property type="term" value="F:oxidoreductase activity, acting on the CH-OH group of donors, NAD or NADP as acceptor"/>
    <property type="evidence" value="ECO:0007669"/>
    <property type="project" value="UniProtKB-ARBA"/>
</dbReference>
<dbReference type="PROSITE" id="PS00061">
    <property type="entry name" value="ADH_SHORT"/>
    <property type="match status" value="1"/>
</dbReference>
<name>L7W3W0_NONDD</name>
<evidence type="ECO:0000256" key="1">
    <source>
        <dbReference type="ARBA" id="ARBA00006484"/>
    </source>
</evidence>
<dbReference type="InterPro" id="IPR002347">
    <property type="entry name" value="SDR_fam"/>
</dbReference>
<dbReference type="PRINTS" id="PR00081">
    <property type="entry name" value="GDHRDH"/>
</dbReference>
<dbReference type="Proteomes" id="UP000011173">
    <property type="component" value="Chromosome"/>
</dbReference>
<dbReference type="Gene3D" id="3.40.50.720">
    <property type="entry name" value="NAD(P)-binding Rossmann-like Domain"/>
    <property type="match status" value="1"/>
</dbReference>
<evidence type="ECO:0000313" key="5">
    <source>
        <dbReference type="Proteomes" id="UP000011173"/>
    </source>
</evidence>
<proteinExistence type="inferred from homology"/>
<comment type="similarity">
    <text evidence="1 3">Belongs to the short-chain dehydrogenases/reductases (SDR) family.</text>
</comment>
<dbReference type="AlphaFoldDB" id="L7W3W0"/>
<dbReference type="Pfam" id="PF00106">
    <property type="entry name" value="adh_short"/>
    <property type="match status" value="1"/>
</dbReference>
<accession>L7W3W0</accession>
<dbReference type="eggNOG" id="COG4221">
    <property type="taxonomic scope" value="Bacteria"/>
</dbReference>